<keyword evidence="4" id="KW-1185">Reference proteome</keyword>
<feature type="signal peptide" evidence="1">
    <location>
        <begin position="1"/>
        <end position="20"/>
    </location>
</feature>
<dbReference type="OrthoDB" id="9798830at2"/>
<keyword evidence="1" id="KW-0732">Signal</keyword>
<gene>
    <name evidence="3" type="ORF">HNQ77_002075</name>
</gene>
<reference evidence="3 4" key="1">
    <citation type="submission" date="2020-08" db="EMBL/GenBank/DDBJ databases">
        <title>Genomic Encyclopedia of Type Strains, Phase IV (KMG-IV): sequencing the most valuable type-strain genomes for metagenomic binning, comparative biology and taxonomic classification.</title>
        <authorList>
            <person name="Goeker M."/>
        </authorList>
    </citation>
    <scope>NUCLEOTIDE SEQUENCE [LARGE SCALE GENOMIC DNA]</scope>
    <source>
        <strain evidence="3 4">DSM 103733</strain>
    </source>
</reference>
<comment type="caution">
    <text evidence="3">The sequence shown here is derived from an EMBL/GenBank/DDBJ whole genome shotgun (WGS) entry which is preliminary data.</text>
</comment>
<protein>
    <recommendedName>
        <fullName evidence="2">DinB-like domain-containing protein</fullName>
    </recommendedName>
</protein>
<dbReference type="InterPro" id="IPR034660">
    <property type="entry name" value="DinB/YfiT-like"/>
</dbReference>
<evidence type="ECO:0000259" key="2">
    <source>
        <dbReference type="Pfam" id="PF12867"/>
    </source>
</evidence>
<evidence type="ECO:0000256" key="1">
    <source>
        <dbReference type="SAM" id="SignalP"/>
    </source>
</evidence>
<sequence length="199" mass="22038">MKRIVLIILMTACCSLGLGAQTASRSSTSTQKATADSYNALRTLLLSELRSTHNSAEWFFPIDTAVSDMTPEQAKWIPTNASGKINPNANHSVGMIVNHLLFWNANALAQLKGGPTQNPNTNDETFNDFNPAKWAKTVHDLDAVMNSLEELVARTDDSTLLQIARTIEHISTHNAYHTGKIFYVRKLQGSWKQDNDVPK</sequence>
<dbReference type="InterPro" id="IPR024775">
    <property type="entry name" value="DinB-like"/>
</dbReference>
<dbReference type="EMBL" id="JACHEK010000004">
    <property type="protein sequence ID" value="MBB6144123.1"/>
    <property type="molecule type" value="Genomic_DNA"/>
</dbReference>
<dbReference type="Pfam" id="PF12867">
    <property type="entry name" value="DinB_2"/>
    <property type="match status" value="1"/>
</dbReference>
<feature type="domain" description="DinB-like" evidence="2">
    <location>
        <begin position="64"/>
        <end position="178"/>
    </location>
</feature>
<evidence type="ECO:0000313" key="4">
    <source>
        <dbReference type="Proteomes" id="UP000538666"/>
    </source>
</evidence>
<dbReference type="Gene3D" id="1.20.120.450">
    <property type="entry name" value="dinb family like domain"/>
    <property type="match status" value="1"/>
</dbReference>
<dbReference type="RefSeq" id="WP_082125432.1">
    <property type="nucleotide sequence ID" value="NZ_JACHEK010000004.1"/>
</dbReference>
<dbReference type="Proteomes" id="UP000538666">
    <property type="component" value="Unassembled WGS sequence"/>
</dbReference>
<dbReference type="SUPFAM" id="SSF109854">
    <property type="entry name" value="DinB/YfiT-like putative metalloenzymes"/>
    <property type="match status" value="1"/>
</dbReference>
<dbReference type="AlphaFoldDB" id="A0A841JRT9"/>
<name>A0A841JRT9_9BACT</name>
<evidence type="ECO:0000313" key="3">
    <source>
        <dbReference type="EMBL" id="MBB6144123.1"/>
    </source>
</evidence>
<feature type="chain" id="PRO_5032477903" description="DinB-like domain-containing protein" evidence="1">
    <location>
        <begin position="21"/>
        <end position="199"/>
    </location>
</feature>
<proteinExistence type="predicted"/>
<organism evidence="3 4">
    <name type="scientific">Silvibacterium bohemicum</name>
    <dbReference type="NCBI Taxonomy" id="1577686"/>
    <lineage>
        <taxon>Bacteria</taxon>
        <taxon>Pseudomonadati</taxon>
        <taxon>Acidobacteriota</taxon>
        <taxon>Terriglobia</taxon>
        <taxon>Terriglobales</taxon>
        <taxon>Acidobacteriaceae</taxon>
        <taxon>Silvibacterium</taxon>
    </lineage>
</organism>
<accession>A0A841JRT9</accession>